<feature type="compositionally biased region" description="Basic and acidic residues" evidence="1">
    <location>
        <begin position="351"/>
        <end position="373"/>
    </location>
</feature>
<name>A0ABR3CTA6_9PEZI</name>
<protein>
    <submittedName>
        <fullName evidence="3">Uncharacterized protein</fullName>
    </submittedName>
</protein>
<evidence type="ECO:0000256" key="1">
    <source>
        <dbReference type="SAM" id="MobiDB-lite"/>
    </source>
</evidence>
<dbReference type="Proteomes" id="UP001430584">
    <property type="component" value="Unassembled WGS sequence"/>
</dbReference>
<sequence>MLFVSGSGPAPVCFSFGWVSYSFMSLVNLLGDGRLMPTPDYPCKVINMGNGYYRENKSWLIGRLMRDNEAYMTRRVKTKYEKSRAMRIAIYDPSPHTPKNIIRPVHLTVTVLQLAVAAIPFALYGDWSSLLVTAAGTALATAMGILPQWKAEKFPTTRESDKTIAITAGNGSKDIIIVRGTGLGMDLERLAASEGPRGTRPWEHWGIFKRGSKKNPQVITFNGLPLDFWLTRIVCAFFALCWLMLLILVAGIQSNTWYLLIVGAMGMFQNAFVAGFTISPEGQPISLLFKEVIYGHKVMDALMDLEIKLENDDEYNRGRRFDIIRPLVKEFFPGDLKDDETKWWKGERSDYDNKRATEEEKRGRPRSRWDFGKLRPMTPDSIPSTERTDATIKHPSMDMDSKATITAPGQVFRKPEVGFRRYEETDPDDRIYQISHGLA</sequence>
<evidence type="ECO:0000313" key="3">
    <source>
        <dbReference type="EMBL" id="KAL0262764.1"/>
    </source>
</evidence>
<evidence type="ECO:0000313" key="4">
    <source>
        <dbReference type="Proteomes" id="UP001430584"/>
    </source>
</evidence>
<keyword evidence="2" id="KW-1133">Transmembrane helix</keyword>
<comment type="caution">
    <text evidence="3">The sequence shown here is derived from an EMBL/GenBank/DDBJ whole genome shotgun (WGS) entry which is preliminary data.</text>
</comment>
<reference evidence="3 4" key="1">
    <citation type="submission" date="2024-02" db="EMBL/GenBank/DDBJ databases">
        <title>De novo assembly and annotation of 12 fungi associated with fruit tree decline syndrome in Ontario, Canada.</title>
        <authorList>
            <person name="Sulman M."/>
            <person name="Ellouze W."/>
            <person name="Ilyukhin E."/>
        </authorList>
    </citation>
    <scope>NUCLEOTIDE SEQUENCE [LARGE SCALE GENOMIC DNA]</scope>
    <source>
        <strain evidence="3 4">FDS-637</strain>
    </source>
</reference>
<dbReference type="RefSeq" id="XP_066635793.1">
    <property type="nucleotide sequence ID" value="XM_066773226.1"/>
</dbReference>
<keyword evidence="2" id="KW-0472">Membrane</keyword>
<gene>
    <name evidence="3" type="ORF">SLS55_001737</name>
</gene>
<dbReference type="GeneID" id="92005822"/>
<proteinExistence type="predicted"/>
<keyword evidence="4" id="KW-1185">Reference proteome</keyword>
<feature type="region of interest" description="Disordered" evidence="1">
    <location>
        <begin position="351"/>
        <end position="388"/>
    </location>
</feature>
<evidence type="ECO:0000256" key="2">
    <source>
        <dbReference type="SAM" id="Phobius"/>
    </source>
</evidence>
<feature type="transmembrane region" description="Helical" evidence="2">
    <location>
        <begin position="229"/>
        <end position="251"/>
    </location>
</feature>
<accession>A0ABR3CTA6</accession>
<dbReference type="EMBL" id="JAJVCZ030000002">
    <property type="protein sequence ID" value="KAL0262764.1"/>
    <property type="molecule type" value="Genomic_DNA"/>
</dbReference>
<organism evidence="3 4">
    <name type="scientific">Diplodia seriata</name>
    <dbReference type="NCBI Taxonomy" id="420778"/>
    <lineage>
        <taxon>Eukaryota</taxon>
        <taxon>Fungi</taxon>
        <taxon>Dikarya</taxon>
        <taxon>Ascomycota</taxon>
        <taxon>Pezizomycotina</taxon>
        <taxon>Dothideomycetes</taxon>
        <taxon>Dothideomycetes incertae sedis</taxon>
        <taxon>Botryosphaeriales</taxon>
        <taxon>Botryosphaeriaceae</taxon>
        <taxon>Diplodia</taxon>
    </lineage>
</organism>
<feature type="transmembrane region" description="Helical" evidence="2">
    <location>
        <begin position="257"/>
        <end position="278"/>
    </location>
</feature>
<keyword evidence="2" id="KW-0812">Transmembrane</keyword>